<proteinExistence type="predicted"/>
<name>A0A194XD01_MOLSC</name>
<dbReference type="Proteomes" id="UP000070700">
    <property type="component" value="Unassembled WGS sequence"/>
</dbReference>
<dbReference type="InParanoid" id="A0A194XD01"/>
<reference evidence="1 2" key="1">
    <citation type="submission" date="2015-10" db="EMBL/GenBank/DDBJ databases">
        <title>Full genome of DAOMC 229536 Phialocephala scopiformis, a fungal endophyte of spruce producing the potent anti-insectan compound rugulosin.</title>
        <authorList>
            <consortium name="DOE Joint Genome Institute"/>
            <person name="Walker A.K."/>
            <person name="Frasz S.L."/>
            <person name="Seifert K.A."/>
            <person name="Miller J.D."/>
            <person name="Mondo S.J."/>
            <person name="Labutti K."/>
            <person name="Lipzen A."/>
            <person name="Dockter R."/>
            <person name="Kennedy M."/>
            <person name="Grigoriev I.V."/>
            <person name="Spatafora J.W."/>
        </authorList>
    </citation>
    <scope>NUCLEOTIDE SEQUENCE [LARGE SCALE GENOMIC DNA]</scope>
    <source>
        <strain evidence="1 2">CBS 120377</strain>
    </source>
</reference>
<dbReference type="AlphaFoldDB" id="A0A194XD01"/>
<organism evidence="1 2">
    <name type="scientific">Mollisia scopiformis</name>
    <name type="common">Conifer needle endophyte fungus</name>
    <name type="synonym">Phialocephala scopiformis</name>
    <dbReference type="NCBI Taxonomy" id="149040"/>
    <lineage>
        <taxon>Eukaryota</taxon>
        <taxon>Fungi</taxon>
        <taxon>Dikarya</taxon>
        <taxon>Ascomycota</taxon>
        <taxon>Pezizomycotina</taxon>
        <taxon>Leotiomycetes</taxon>
        <taxon>Helotiales</taxon>
        <taxon>Mollisiaceae</taxon>
        <taxon>Mollisia</taxon>
    </lineage>
</organism>
<protein>
    <submittedName>
        <fullName evidence="1">Uncharacterized protein</fullName>
    </submittedName>
</protein>
<dbReference type="KEGG" id="psco:LY89DRAFT_58486"/>
<accession>A0A194XD01</accession>
<evidence type="ECO:0000313" key="2">
    <source>
        <dbReference type="Proteomes" id="UP000070700"/>
    </source>
</evidence>
<sequence length="230" mass="24883">MLSKTPSHTNQQDTTASSPSTIVIGDHTCINVPMLSVAYMNAQTGAWERYQCNNGSKKALKDTGSVTSVKDRQLATRGLVSCMDINLISSTGVIKTHIPPYMCPTLPGYVGNAPLPGRKDRINIAAFKIALKTLLSEHREELGRFTVEVVVGYWASPANVVSVLDQLFDVDSCKGTTLSTVNGGTAVSGTTRVDLSEGKPRFFCEEVERVIDVPRREERGSSDVCGLWGC</sequence>
<dbReference type="EMBL" id="KQ947414">
    <property type="protein sequence ID" value="KUJ17632.1"/>
    <property type="molecule type" value="Genomic_DNA"/>
</dbReference>
<dbReference type="RefSeq" id="XP_018071987.1">
    <property type="nucleotide sequence ID" value="XM_018209295.1"/>
</dbReference>
<dbReference type="OrthoDB" id="5425701at2759"/>
<evidence type="ECO:0000313" key="1">
    <source>
        <dbReference type="EMBL" id="KUJ17632.1"/>
    </source>
</evidence>
<keyword evidence="2" id="KW-1185">Reference proteome</keyword>
<gene>
    <name evidence="1" type="ORF">LY89DRAFT_58486</name>
</gene>
<dbReference type="GeneID" id="28819021"/>